<dbReference type="Pfam" id="PF10979">
    <property type="entry name" value="DUF2786"/>
    <property type="match status" value="1"/>
</dbReference>
<dbReference type="Proteomes" id="UP000063229">
    <property type="component" value="Chromosome"/>
</dbReference>
<dbReference type="KEGG" id="pagb:AWM79_12400"/>
<feature type="domain" description="DUF7168" evidence="2">
    <location>
        <begin position="48"/>
        <end position="183"/>
    </location>
</feature>
<evidence type="ECO:0000259" key="2">
    <source>
        <dbReference type="Pfam" id="PF23771"/>
    </source>
</evidence>
<sequence>MMDKQKVLDKVAKCFALANSKGASPTEAETALRQARALMKQYNLESSEVAAHSIDEVSVATGTKRAPPDWAHRLAAICAQAFDGSYLAYFNPSKGWSFKFLGKGISPELTAHAYSALHHQLVAARQTFVAEQKRCQLKTKRRRGQLFAEGWLNAVTYKIIEFSGSTDKTTDQEIKAYLDLHHPTISLKDIDPLEARGHDTGSLTAGWRQGQKVSLHRGVGQSSQAARLMGGGK</sequence>
<protein>
    <submittedName>
        <fullName evidence="3">Uncharacterized protein</fullName>
    </submittedName>
</protein>
<dbReference type="InterPro" id="IPR016868">
    <property type="entry name" value="Phage_B3_Orf5"/>
</dbReference>
<keyword evidence="4" id="KW-1185">Reference proteome</keyword>
<evidence type="ECO:0000313" key="4">
    <source>
        <dbReference type="Proteomes" id="UP000063229"/>
    </source>
</evidence>
<dbReference type="Pfam" id="PF23771">
    <property type="entry name" value="DUF7168"/>
    <property type="match status" value="1"/>
</dbReference>
<feature type="domain" description="DUF2786" evidence="1">
    <location>
        <begin position="6"/>
        <end position="45"/>
    </location>
</feature>
<dbReference type="PIRSF" id="PIRSF028111">
    <property type="entry name" value="UCP028111"/>
    <property type="match status" value="1"/>
</dbReference>
<evidence type="ECO:0000313" key="3">
    <source>
        <dbReference type="EMBL" id="AMB86054.1"/>
    </source>
</evidence>
<dbReference type="InterPro" id="IPR055592">
    <property type="entry name" value="DUF7168"/>
</dbReference>
<dbReference type="EMBL" id="CP014135">
    <property type="protein sequence ID" value="AMB86054.1"/>
    <property type="molecule type" value="Genomic_DNA"/>
</dbReference>
<dbReference type="STRING" id="46677.AWM79_12400"/>
<name>A0A0X1T1Y7_PSEAA</name>
<dbReference type="InterPro" id="IPR024498">
    <property type="entry name" value="DUF2786"/>
</dbReference>
<reference evidence="3 4" key="1">
    <citation type="submission" date="2016-01" db="EMBL/GenBank/DDBJ databases">
        <authorList>
            <person name="McClelland M."/>
            <person name="Jain A."/>
            <person name="Saraogi P."/>
            <person name="Mendelson R."/>
            <person name="Westerman R."/>
            <person name="SanMiguel P."/>
            <person name="Csonka L."/>
        </authorList>
    </citation>
    <scope>NUCLEOTIDE SEQUENCE [LARGE SCALE GENOMIC DNA]</scope>
    <source>
        <strain evidence="3 4">NCPPB 2472</strain>
    </source>
</reference>
<accession>A0A0X1T1Y7</accession>
<dbReference type="AlphaFoldDB" id="A0A0X1T1Y7"/>
<organism evidence="3 4">
    <name type="scientific">Pseudomonas agarici</name>
    <dbReference type="NCBI Taxonomy" id="46677"/>
    <lineage>
        <taxon>Bacteria</taxon>
        <taxon>Pseudomonadati</taxon>
        <taxon>Pseudomonadota</taxon>
        <taxon>Gammaproteobacteria</taxon>
        <taxon>Pseudomonadales</taxon>
        <taxon>Pseudomonadaceae</taxon>
        <taxon>Pseudomonas</taxon>
    </lineage>
</organism>
<proteinExistence type="predicted"/>
<gene>
    <name evidence="3" type="ORF">AWM79_12400</name>
</gene>
<evidence type="ECO:0000259" key="1">
    <source>
        <dbReference type="Pfam" id="PF10979"/>
    </source>
</evidence>